<dbReference type="InterPro" id="IPR023091">
    <property type="entry name" value="MetalPrtase_cat_dom_sf_prd"/>
</dbReference>
<dbReference type="RefSeq" id="WP_181736549.1">
    <property type="nucleotide sequence ID" value="NZ_JACEOL010000001.1"/>
</dbReference>
<dbReference type="NCBIfam" id="TIGR00043">
    <property type="entry name" value="rRNA maturation RNase YbeY"/>
    <property type="match status" value="1"/>
</dbReference>
<keyword evidence="11" id="KW-1185">Reference proteome</keyword>
<evidence type="ECO:0000256" key="1">
    <source>
        <dbReference type="ARBA" id="ARBA00010875"/>
    </source>
</evidence>
<accession>A0A7W1XPC1</accession>
<feature type="binding site" evidence="9">
    <location>
        <position position="133"/>
    </location>
    <ligand>
        <name>Zn(2+)</name>
        <dbReference type="ChEBI" id="CHEBI:29105"/>
        <note>catalytic</note>
    </ligand>
</feature>
<keyword evidence="3 9" id="KW-0698">rRNA processing</keyword>
<dbReference type="GO" id="GO:0005737">
    <property type="term" value="C:cytoplasm"/>
    <property type="evidence" value="ECO:0007669"/>
    <property type="project" value="UniProtKB-SubCell"/>
</dbReference>
<dbReference type="PANTHER" id="PTHR46986:SF1">
    <property type="entry name" value="ENDORIBONUCLEASE YBEY, CHLOROPLASTIC"/>
    <property type="match status" value="1"/>
</dbReference>
<dbReference type="HAMAP" id="MF_00009">
    <property type="entry name" value="Endoribonucl_YbeY"/>
    <property type="match status" value="1"/>
</dbReference>
<keyword evidence="5 9" id="KW-0479">Metal-binding</keyword>
<keyword evidence="8 9" id="KW-0862">Zinc</keyword>
<dbReference type="EC" id="3.1.-.-" evidence="9"/>
<dbReference type="GO" id="GO:0004521">
    <property type="term" value="F:RNA endonuclease activity"/>
    <property type="evidence" value="ECO:0007669"/>
    <property type="project" value="UniProtKB-UniRule"/>
</dbReference>
<dbReference type="GO" id="GO:0004222">
    <property type="term" value="F:metalloendopeptidase activity"/>
    <property type="evidence" value="ECO:0007669"/>
    <property type="project" value="InterPro"/>
</dbReference>
<evidence type="ECO:0000256" key="7">
    <source>
        <dbReference type="ARBA" id="ARBA00022801"/>
    </source>
</evidence>
<dbReference type="EMBL" id="JACEOL010000001">
    <property type="protein sequence ID" value="MBA4600751.1"/>
    <property type="molecule type" value="Genomic_DNA"/>
</dbReference>
<proteinExistence type="inferred from homology"/>
<keyword evidence="9" id="KW-0963">Cytoplasm</keyword>
<comment type="caution">
    <text evidence="10">The sequence shown here is derived from an EMBL/GenBank/DDBJ whole genome shotgun (WGS) entry which is preliminary data.</text>
</comment>
<gene>
    <name evidence="9 10" type="primary">ybeY</name>
    <name evidence="10" type="ORF">H2C83_00110</name>
</gene>
<keyword evidence="6 9" id="KW-0255">Endonuclease</keyword>
<comment type="cofactor">
    <cofactor evidence="9">
        <name>Zn(2+)</name>
        <dbReference type="ChEBI" id="CHEBI:29105"/>
    </cofactor>
    <text evidence="9">Binds 1 zinc ion.</text>
</comment>
<dbReference type="GO" id="GO:0008270">
    <property type="term" value="F:zinc ion binding"/>
    <property type="evidence" value="ECO:0007669"/>
    <property type="project" value="UniProtKB-UniRule"/>
</dbReference>
<organism evidence="10 11">
    <name type="scientific">Thermoactinomyces mirandus</name>
    <dbReference type="NCBI Taxonomy" id="2756294"/>
    <lineage>
        <taxon>Bacteria</taxon>
        <taxon>Bacillati</taxon>
        <taxon>Bacillota</taxon>
        <taxon>Bacilli</taxon>
        <taxon>Bacillales</taxon>
        <taxon>Thermoactinomycetaceae</taxon>
        <taxon>Thermoactinomyces</taxon>
    </lineage>
</organism>
<dbReference type="PANTHER" id="PTHR46986">
    <property type="entry name" value="ENDORIBONUCLEASE YBEY, CHLOROPLASTIC"/>
    <property type="match status" value="1"/>
</dbReference>
<evidence type="ECO:0000256" key="8">
    <source>
        <dbReference type="ARBA" id="ARBA00022833"/>
    </source>
</evidence>
<comment type="function">
    <text evidence="9">Single strand-specific metallo-endoribonuclease involved in late-stage 70S ribosome quality control and in maturation of the 3' terminus of the 16S rRNA.</text>
</comment>
<keyword evidence="2 9" id="KW-0690">Ribosome biogenesis</keyword>
<keyword evidence="7 9" id="KW-0378">Hydrolase</keyword>
<feature type="binding site" evidence="9">
    <location>
        <position position="123"/>
    </location>
    <ligand>
        <name>Zn(2+)</name>
        <dbReference type="ChEBI" id="CHEBI:29105"/>
        <note>catalytic</note>
    </ligand>
</feature>
<dbReference type="SUPFAM" id="SSF55486">
    <property type="entry name" value="Metalloproteases ('zincins'), catalytic domain"/>
    <property type="match status" value="1"/>
</dbReference>
<feature type="binding site" evidence="9">
    <location>
        <position position="127"/>
    </location>
    <ligand>
        <name>Zn(2+)</name>
        <dbReference type="ChEBI" id="CHEBI:29105"/>
        <note>catalytic</note>
    </ligand>
</feature>
<protein>
    <recommendedName>
        <fullName evidence="9">Endoribonuclease YbeY</fullName>
        <ecNumber evidence="9">3.1.-.-</ecNumber>
    </recommendedName>
</protein>
<keyword evidence="4 9" id="KW-0540">Nuclease</keyword>
<evidence type="ECO:0000256" key="6">
    <source>
        <dbReference type="ARBA" id="ARBA00022759"/>
    </source>
</evidence>
<evidence type="ECO:0000256" key="9">
    <source>
        <dbReference type="HAMAP-Rule" id="MF_00009"/>
    </source>
</evidence>
<evidence type="ECO:0000256" key="3">
    <source>
        <dbReference type="ARBA" id="ARBA00022552"/>
    </source>
</evidence>
<evidence type="ECO:0000313" key="10">
    <source>
        <dbReference type="EMBL" id="MBA4600751.1"/>
    </source>
</evidence>
<dbReference type="GO" id="GO:0006364">
    <property type="term" value="P:rRNA processing"/>
    <property type="evidence" value="ECO:0007669"/>
    <property type="project" value="UniProtKB-UniRule"/>
</dbReference>
<dbReference type="Proteomes" id="UP000538292">
    <property type="component" value="Unassembled WGS sequence"/>
</dbReference>
<dbReference type="AlphaFoldDB" id="A0A7W1XPC1"/>
<dbReference type="PROSITE" id="PS01306">
    <property type="entry name" value="UPF0054"/>
    <property type="match status" value="1"/>
</dbReference>
<sequence>MNLRIDVQVKIPVSQEEEKQLLSTIEKALRQAAKMENLSAADVSVMIVDNEQIHELNKEYRQVDRPTDVLSFPLWEPDEDWVIVEDEETVPLGDLVISLPKAREQAEEYGHTLERELGFLAVHGFLHLLGYDHESPEQEQEMFGRQEEILYLAGLRR</sequence>
<evidence type="ECO:0000256" key="2">
    <source>
        <dbReference type="ARBA" id="ARBA00022517"/>
    </source>
</evidence>
<dbReference type="Pfam" id="PF02130">
    <property type="entry name" value="YbeY"/>
    <property type="match status" value="1"/>
</dbReference>
<evidence type="ECO:0000256" key="4">
    <source>
        <dbReference type="ARBA" id="ARBA00022722"/>
    </source>
</evidence>
<evidence type="ECO:0000256" key="5">
    <source>
        <dbReference type="ARBA" id="ARBA00022723"/>
    </source>
</evidence>
<dbReference type="InterPro" id="IPR002036">
    <property type="entry name" value="YbeY"/>
</dbReference>
<reference evidence="10 11" key="1">
    <citation type="submission" date="2020-07" db="EMBL/GenBank/DDBJ databases">
        <title>Thermoactinomyces phylogeny.</title>
        <authorList>
            <person name="Dunlap C."/>
        </authorList>
    </citation>
    <scope>NUCLEOTIDE SEQUENCE [LARGE SCALE GENOMIC DNA]</scope>
    <source>
        <strain evidence="10 11">AMNI-1</strain>
    </source>
</reference>
<dbReference type="Gene3D" id="3.40.390.30">
    <property type="entry name" value="Metalloproteases ('zincins'), catalytic domain"/>
    <property type="match status" value="1"/>
</dbReference>
<evidence type="ECO:0000313" key="11">
    <source>
        <dbReference type="Proteomes" id="UP000538292"/>
    </source>
</evidence>
<dbReference type="InterPro" id="IPR020549">
    <property type="entry name" value="YbeY_CS"/>
</dbReference>
<comment type="subcellular location">
    <subcellularLocation>
        <location evidence="9">Cytoplasm</location>
    </subcellularLocation>
</comment>
<comment type="similarity">
    <text evidence="1 9">Belongs to the endoribonuclease YbeY family.</text>
</comment>
<name>A0A7W1XPC1_9BACL</name>